<gene>
    <name evidence="11" type="primary">malQ</name>
    <name evidence="11" type="ORF">JT362_11770</name>
</gene>
<evidence type="ECO:0000313" key="12">
    <source>
        <dbReference type="Proteomes" id="UP001156441"/>
    </source>
</evidence>
<comment type="similarity">
    <text evidence="2 10">Belongs to the disproportionating enzyme family.</text>
</comment>
<evidence type="ECO:0000256" key="7">
    <source>
        <dbReference type="ARBA" id="ARBA00023277"/>
    </source>
</evidence>
<comment type="caution">
    <text evidence="11">The sequence shown here is derived from an EMBL/GenBank/DDBJ whole genome shotgun (WGS) entry which is preliminary data.</text>
</comment>
<keyword evidence="12" id="KW-1185">Reference proteome</keyword>
<protein>
    <recommendedName>
        <fullName evidence="4 10">4-alpha-glucanotransferase</fullName>
        <ecNumber evidence="3 10">2.4.1.25</ecNumber>
    </recommendedName>
    <alternativeName>
        <fullName evidence="8 10">Amylomaltase</fullName>
    </alternativeName>
    <alternativeName>
        <fullName evidence="9 10">Disproportionating enzyme</fullName>
    </alternativeName>
</protein>
<evidence type="ECO:0000256" key="3">
    <source>
        <dbReference type="ARBA" id="ARBA00012560"/>
    </source>
</evidence>
<evidence type="ECO:0000256" key="9">
    <source>
        <dbReference type="ARBA" id="ARBA00031501"/>
    </source>
</evidence>
<accession>A0ABT2J7G6</accession>
<name>A0ABT2J7G6_9PSEU</name>
<proteinExistence type="inferred from homology"/>
<comment type="catalytic activity">
    <reaction evidence="1 10">
        <text>Transfers a segment of a (1-&gt;4)-alpha-D-glucan to a new position in an acceptor, which may be glucose or a (1-&gt;4)-alpha-D-glucan.</text>
        <dbReference type="EC" id="2.4.1.25"/>
    </reaction>
</comment>
<keyword evidence="6 10" id="KW-0808">Transferase</keyword>
<dbReference type="EC" id="2.4.1.25" evidence="3 10"/>
<evidence type="ECO:0000256" key="5">
    <source>
        <dbReference type="ARBA" id="ARBA00022676"/>
    </source>
</evidence>
<evidence type="ECO:0000256" key="2">
    <source>
        <dbReference type="ARBA" id="ARBA00005684"/>
    </source>
</evidence>
<dbReference type="SUPFAM" id="SSF51445">
    <property type="entry name" value="(Trans)glycosidases"/>
    <property type="match status" value="1"/>
</dbReference>
<evidence type="ECO:0000313" key="11">
    <source>
        <dbReference type="EMBL" id="MCT2583797.1"/>
    </source>
</evidence>
<sequence length="644" mass="69444">MNAELRALAAAHGVATWYEDTERRRVEVAEDVVVAVLAELGVDAGTSATVRTELSDALRRHGRVTVPDPLVVRAGESPVLSVTGELTLEDGTVRPVHDRLPGDLPLGYHSLSFGDQRVPVVVAPPALPPVPPAWGLMAQLYALHSPGSWGIGDFADLRELVGGSARLGAGVLLVNPVQAITPVKPVKRSPYSPSSRRFANPLYLRITETDAFHRAPERVRAEVAALAPPPGAELIDYDAVWAAKLAALEVLWRHAGPVPEPEPDLAEFAAFCALAEEHGPDWRTWPAGLRHPRGADLTAPRAAFHAWVQGLCRAQLASVREAAADMRVGVVHDLPVGVDPAGADAWALQDVLASEVTVGAPPDAFSQQGQDWNLPPWRPDRLAAAGYEPFRDVIRAVLAHADGIRVDHVMGLWRLWWIPPGRPASEGTYVHYDANALLGVLTLEARRASAIVVGEDLGTVSDEVRATLRERGVLRSSVLWFERDEQADGEPLLPPARWPSDAMASISTHDLPTAAGFLRGEHVRVRAELGLLADPAAERERAAADRDELLAELAEHGLLPEEATEEDLVVALHALLATSASTLLLTSPQDAMGEPRQPNLPGTVDEYPNWRIPLAVTVAEFLQHPVVVRALATLRTERPPDTIG</sequence>
<evidence type="ECO:0000256" key="6">
    <source>
        <dbReference type="ARBA" id="ARBA00022679"/>
    </source>
</evidence>
<dbReference type="PANTHER" id="PTHR32438:SF5">
    <property type="entry name" value="4-ALPHA-GLUCANOTRANSFERASE DPE1, CHLOROPLASTIC_AMYLOPLASTIC"/>
    <property type="match status" value="1"/>
</dbReference>
<dbReference type="InterPro" id="IPR003385">
    <property type="entry name" value="Glyco_hydro_77"/>
</dbReference>
<dbReference type="InterPro" id="IPR017853">
    <property type="entry name" value="GH"/>
</dbReference>
<evidence type="ECO:0000256" key="10">
    <source>
        <dbReference type="RuleBase" id="RU361207"/>
    </source>
</evidence>
<dbReference type="Pfam" id="PF02446">
    <property type="entry name" value="Glyco_hydro_77"/>
    <property type="match status" value="1"/>
</dbReference>
<dbReference type="Gene3D" id="3.20.20.80">
    <property type="entry name" value="Glycosidases"/>
    <property type="match status" value="1"/>
</dbReference>
<keyword evidence="5 10" id="KW-0328">Glycosyltransferase</keyword>
<keyword evidence="7 10" id="KW-0119">Carbohydrate metabolism</keyword>
<evidence type="ECO:0000256" key="4">
    <source>
        <dbReference type="ARBA" id="ARBA00020295"/>
    </source>
</evidence>
<dbReference type="Proteomes" id="UP001156441">
    <property type="component" value="Unassembled WGS sequence"/>
</dbReference>
<dbReference type="RefSeq" id="WP_260191181.1">
    <property type="nucleotide sequence ID" value="NZ_JAFFZE010000010.1"/>
</dbReference>
<reference evidence="11 12" key="1">
    <citation type="submission" date="2021-02" db="EMBL/GenBank/DDBJ databases">
        <title>Actinophytocola xerophila sp. nov., isolated from soil of cotton cropping field.</title>
        <authorList>
            <person name="Huang R."/>
            <person name="Chen X."/>
            <person name="Ge X."/>
            <person name="Liu W."/>
        </authorList>
    </citation>
    <scope>NUCLEOTIDE SEQUENCE [LARGE SCALE GENOMIC DNA]</scope>
    <source>
        <strain evidence="11 12">S1-96</strain>
    </source>
</reference>
<dbReference type="EMBL" id="JAFFZE010000010">
    <property type="protein sequence ID" value="MCT2583797.1"/>
    <property type="molecule type" value="Genomic_DNA"/>
</dbReference>
<dbReference type="NCBIfam" id="TIGR00217">
    <property type="entry name" value="malQ"/>
    <property type="match status" value="1"/>
</dbReference>
<dbReference type="GO" id="GO:0004134">
    <property type="term" value="F:4-alpha-glucanotransferase activity"/>
    <property type="evidence" value="ECO:0007669"/>
    <property type="project" value="UniProtKB-EC"/>
</dbReference>
<evidence type="ECO:0000256" key="1">
    <source>
        <dbReference type="ARBA" id="ARBA00000439"/>
    </source>
</evidence>
<organism evidence="11 12">
    <name type="scientific">Actinophytocola gossypii</name>
    <dbReference type="NCBI Taxonomy" id="2812003"/>
    <lineage>
        <taxon>Bacteria</taxon>
        <taxon>Bacillati</taxon>
        <taxon>Actinomycetota</taxon>
        <taxon>Actinomycetes</taxon>
        <taxon>Pseudonocardiales</taxon>
        <taxon>Pseudonocardiaceae</taxon>
    </lineage>
</organism>
<dbReference type="PANTHER" id="PTHR32438">
    <property type="entry name" value="4-ALPHA-GLUCANOTRANSFERASE DPE1, CHLOROPLASTIC/AMYLOPLASTIC"/>
    <property type="match status" value="1"/>
</dbReference>
<evidence type="ECO:0000256" key="8">
    <source>
        <dbReference type="ARBA" id="ARBA00031423"/>
    </source>
</evidence>